<name>A7SCW8_NEMVE</name>
<feature type="transmembrane region" description="Helical" evidence="9">
    <location>
        <begin position="77"/>
        <end position="98"/>
    </location>
</feature>
<dbReference type="HOGENOM" id="CLU_009579_6_0_1"/>
<dbReference type="PROSITE" id="PS00237">
    <property type="entry name" value="G_PROTEIN_RECEP_F1_1"/>
    <property type="match status" value="1"/>
</dbReference>
<dbReference type="GO" id="GO:0007186">
    <property type="term" value="P:G protein-coupled receptor signaling pathway"/>
    <property type="evidence" value="ECO:0000318"/>
    <property type="project" value="GO_Central"/>
</dbReference>
<dbReference type="GO" id="GO:0005886">
    <property type="term" value="C:plasma membrane"/>
    <property type="evidence" value="ECO:0000318"/>
    <property type="project" value="GO_Central"/>
</dbReference>
<reference evidence="11 12" key="1">
    <citation type="journal article" date="2007" name="Science">
        <title>Sea anemone genome reveals ancestral eumetazoan gene repertoire and genomic organization.</title>
        <authorList>
            <person name="Putnam N.H."/>
            <person name="Srivastava M."/>
            <person name="Hellsten U."/>
            <person name="Dirks B."/>
            <person name="Chapman J."/>
            <person name="Salamov A."/>
            <person name="Terry A."/>
            <person name="Shapiro H."/>
            <person name="Lindquist E."/>
            <person name="Kapitonov V.V."/>
            <person name="Jurka J."/>
            <person name="Genikhovich G."/>
            <person name="Grigoriev I.V."/>
            <person name="Lucas S.M."/>
            <person name="Steele R.E."/>
            <person name="Finnerty J.R."/>
            <person name="Technau U."/>
            <person name="Martindale M.Q."/>
            <person name="Rokhsar D.S."/>
        </authorList>
    </citation>
    <scope>NUCLEOTIDE SEQUENCE [LARGE SCALE GENOMIC DNA]</scope>
    <source>
        <strain evidence="12">CH2 X CH6</strain>
    </source>
</reference>
<feature type="transmembrane region" description="Helical" evidence="9">
    <location>
        <begin position="6"/>
        <end position="23"/>
    </location>
</feature>
<dbReference type="PRINTS" id="PR00237">
    <property type="entry name" value="GPCRRHODOPSN"/>
</dbReference>
<feature type="transmembrane region" description="Helical" evidence="9">
    <location>
        <begin position="119"/>
        <end position="138"/>
    </location>
</feature>
<evidence type="ECO:0000256" key="9">
    <source>
        <dbReference type="SAM" id="Phobius"/>
    </source>
</evidence>
<dbReference type="SUPFAM" id="SSF81321">
    <property type="entry name" value="Family A G protein-coupled receptor-like"/>
    <property type="match status" value="1"/>
</dbReference>
<gene>
    <name evidence="11" type="ORF">NEMVEDRAFT_v1g244378</name>
</gene>
<feature type="transmembrane region" description="Helical" evidence="9">
    <location>
        <begin position="167"/>
        <end position="191"/>
    </location>
</feature>
<dbReference type="EMBL" id="DS469625">
    <property type="protein sequence ID" value="EDO38504.1"/>
    <property type="molecule type" value="Genomic_DNA"/>
</dbReference>
<keyword evidence="3 9" id="KW-1133">Transmembrane helix</keyword>
<dbReference type="FunCoup" id="A7SCW8">
    <property type="interactions" value="154"/>
</dbReference>
<keyword evidence="12" id="KW-1185">Reference proteome</keyword>
<comment type="subcellular location">
    <subcellularLocation>
        <location evidence="1">Membrane</location>
        <topology evidence="1">Multi-pass membrane protein</topology>
    </subcellularLocation>
</comment>
<sequence length="368" mass="42837">MIPAYSVIFVLALTGNTVIIYIVKTKPYMKSTTNYLIANMSVADLMMTFFAMPYSIAYLYVQSRWFGGFIGHVLCKLVQFFVGLSIAASVITLMVISLDRFFAIVYPFRRASVIRRISVTNTAIWLSSAILLSPYLYMYQLHKLSNGSYHCIVSFGRLVDTIAIMRIYNTVTVVLLYLLPLTVIAIFYIVICRKLWLRKIPGNPSQLNRRTADRYKRRTVKMLIIVVIVFAACWFPAHLMHYYVYYRYEEFARFPPYVPLVAFWITHAHSAINPFLYILLNRNFMHAFKDIFIKVFRGRQERTREPRCRTSWTNLSIIASCDNIGDVPSGRRNSWKFLPFPRETIDVGNCRDLNRVYLASFPEIIVQS</sequence>
<dbReference type="Proteomes" id="UP000001593">
    <property type="component" value="Unassembled WGS sequence"/>
</dbReference>
<keyword evidence="6 8" id="KW-0675">Receptor</keyword>
<feature type="transmembrane region" description="Helical" evidence="9">
    <location>
        <begin position="219"/>
        <end position="237"/>
    </location>
</feature>
<feature type="domain" description="G-protein coupled receptors family 1 profile" evidence="10">
    <location>
        <begin position="15"/>
        <end position="277"/>
    </location>
</feature>
<dbReference type="PANTHER" id="PTHR45695:SF9">
    <property type="entry name" value="LEUCOKININ RECEPTOR"/>
    <property type="match status" value="1"/>
</dbReference>
<dbReference type="eggNOG" id="KOG4219">
    <property type="taxonomic scope" value="Eukaryota"/>
</dbReference>
<dbReference type="GO" id="GO:0004930">
    <property type="term" value="F:G protein-coupled receptor activity"/>
    <property type="evidence" value="ECO:0000318"/>
    <property type="project" value="GO_Central"/>
</dbReference>
<keyword evidence="2 8" id="KW-0812">Transmembrane</keyword>
<evidence type="ECO:0000256" key="4">
    <source>
        <dbReference type="ARBA" id="ARBA00023040"/>
    </source>
</evidence>
<protein>
    <recommendedName>
        <fullName evidence="10">G-protein coupled receptors family 1 profile domain-containing protein</fullName>
    </recommendedName>
</protein>
<evidence type="ECO:0000313" key="11">
    <source>
        <dbReference type="EMBL" id="EDO38504.1"/>
    </source>
</evidence>
<dbReference type="InterPro" id="IPR017452">
    <property type="entry name" value="GPCR_Rhodpsn_7TM"/>
</dbReference>
<evidence type="ECO:0000256" key="2">
    <source>
        <dbReference type="ARBA" id="ARBA00022692"/>
    </source>
</evidence>
<evidence type="ECO:0000259" key="10">
    <source>
        <dbReference type="PROSITE" id="PS50262"/>
    </source>
</evidence>
<comment type="similarity">
    <text evidence="8">Belongs to the G-protein coupled receptor 1 family.</text>
</comment>
<dbReference type="InParanoid" id="A7SCW8"/>
<evidence type="ECO:0000256" key="3">
    <source>
        <dbReference type="ARBA" id="ARBA00022989"/>
    </source>
</evidence>
<evidence type="ECO:0000256" key="1">
    <source>
        <dbReference type="ARBA" id="ARBA00004141"/>
    </source>
</evidence>
<dbReference type="FunFam" id="1.20.1070.10:FF:000291">
    <property type="entry name" value="Predicted protein"/>
    <property type="match status" value="1"/>
</dbReference>
<dbReference type="SMART" id="SM01381">
    <property type="entry name" value="7TM_GPCR_Srsx"/>
    <property type="match status" value="1"/>
</dbReference>
<dbReference type="Pfam" id="PF00001">
    <property type="entry name" value="7tm_1"/>
    <property type="match status" value="1"/>
</dbReference>
<evidence type="ECO:0000256" key="6">
    <source>
        <dbReference type="ARBA" id="ARBA00023170"/>
    </source>
</evidence>
<feature type="transmembrane region" description="Helical" evidence="9">
    <location>
        <begin position="257"/>
        <end position="280"/>
    </location>
</feature>
<dbReference type="PROSITE" id="PS50262">
    <property type="entry name" value="G_PROTEIN_RECEP_F1_2"/>
    <property type="match status" value="1"/>
</dbReference>
<dbReference type="PANTHER" id="PTHR45695">
    <property type="entry name" value="LEUCOKININ RECEPTOR-RELATED"/>
    <property type="match status" value="1"/>
</dbReference>
<keyword evidence="7 8" id="KW-0807">Transducer</keyword>
<keyword evidence="5 9" id="KW-0472">Membrane</keyword>
<keyword evidence="4 8" id="KW-0297">G-protein coupled receptor</keyword>
<evidence type="ECO:0000256" key="8">
    <source>
        <dbReference type="RuleBase" id="RU000688"/>
    </source>
</evidence>
<dbReference type="PhylomeDB" id="A7SCW8"/>
<dbReference type="STRING" id="45351.A7SCW8"/>
<proteinExistence type="inferred from homology"/>
<evidence type="ECO:0000256" key="5">
    <source>
        <dbReference type="ARBA" id="ARBA00023136"/>
    </source>
</evidence>
<organism evidence="11 12">
    <name type="scientific">Nematostella vectensis</name>
    <name type="common">Starlet sea anemone</name>
    <dbReference type="NCBI Taxonomy" id="45351"/>
    <lineage>
        <taxon>Eukaryota</taxon>
        <taxon>Metazoa</taxon>
        <taxon>Cnidaria</taxon>
        <taxon>Anthozoa</taxon>
        <taxon>Hexacorallia</taxon>
        <taxon>Actiniaria</taxon>
        <taxon>Edwardsiidae</taxon>
        <taxon>Nematostella</taxon>
    </lineage>
</organism>
<dbReference type="AlphaFoldDB" id="A7SCW8"/>
<evidence type="ECO:0000313" key="12">
    <source>
        <dbReference type="Proteomes" id="UP000001593"/>
    </source>
</evidence>
<dbReference type="InterPro" id="IPR000276">
    <property type="entry name" value="GPCR_Rhodpsn"/>
</dbReference>
<dbReference type="Gene3D" id="1.20.1070.10">
    <property type="entry name" value="Rhodopsin 7-helix transmembrane proteins"/>
    <property type="match status" value="1"/>
</dbReference>
<accession>A7SCW8</accession>
<evidence type="ECO:0000256" key="7">
    <source>
        <dbReference type="ARBA" id="ARBA00023224"/>
    </source>
</evidence>
<feature type="transmembrane region" description="Helical" evidence="9">
    <location>
        <begin position="35"/>
        <end position="57"/>
    </location>
</feature>
<dbReference type="OMA" id="VAFWITH"/>